<dbReference type="SMART" id="SM00267">
    <property type="entry name" value="GGDEF"/>
    <property type="match status" value="1"/>
</dbReference>
<dbReference type="InterPro" id="IPR035965">
    <property type="entry name" value="PAS-like_dom_sf"/>
</dbReference>
<dbReference type="InterPro" id="IPR000700">
    <property type="entry name" value="PAS-assoc_C"/>
</dbReference>
<dbReference type="PANTHER" id="PTHR44757">
    <property type="entry name" value="DIGUANYLATE CYCLASE DGCP"/>
    <property type="match status" value="1"/>
</dbReference>
<dbReference type="Gene3D" id="3.20.20.450">
    <property type="entry name" value="EAL domain"/>
    <property type="match status" value="1"/>
</dbReference>
<evidence type="ECO:0000313" key="5">
    <source>
        <dbReference type="EMBL" id="KGM09739.1"/>
    </source>
</evidence>
<gene>
    <name evidence="5" type="ORF">N868_08450</name>
</gene>
<dbReference type="PROSITE" id="PS50112">
    <property type="entry name" value="PAS"/>
    <property type="match status" value="1"/>
</dbReference>
<dbReference type="SMART" id="SM00086">
    <property type="entry name" value="PAC"/>
    <property type="match status" value="1"/>
</dbReference>
<dbReference type="EMBL" id="AXCY01000079">
    <property type="protein sequence ID" value="KGM09739.1"/>
    <property type="molecule type" value="Genomic_DNA"/>
</dbReference>
<dbReference type="SUPFAM" id="SSF141868">
    <property type="entry name" value="EAL domain-like"/>
    <property type="match status" value="1"/>
</dbReference>
<evidence type="ECO:0000259" key="1">
    <source>
        <dbReference type="PROSITE" id="PS50112"/>
    </source>
</evidence>
<dbReference type="InterPro" id="IPR035919">
    <property type="entry name" value="EAL_sf"/>
</dbReference>
<feature type="domain" description="GGDEF" evidence="4">
    <location>
        <begin position="297"/>
        <end position="429"/>
    </location>
</feature>
<feature type="domain" description="EAL" evidence="3">
    <location>
        <begin position="438"/>
        <end position="692"/>
    </location>
</feature>
<dbReference type="NCBIfam" id="TIGR00229">
    <property type="entry name" value="sensory_box"/>
    <property type="match status" value="1"/>
</dbReference>
<dbReference type="Pfam" id="PF00563">
    <property type="entry name" value="EAL"/>
    <property type="match status" value="1"/>
</dbReference>
<evidence type="ECO:0000259" key="2">
    <source>
        <dbReference type="PROSITE" id="PS50113"/>
    </source>
</evidence>
<dbReference type="CDD" id="cd00130">
    <property type="entry name" value="PAS"/>
    <property type="match status" value="1"/>
</dbReference>
<dbReference type="SMART" id="SM00052">
    <property type="entry name" value="EAL"/>
    <property type="match status" value="1"/>
</dbReference>
<dbReference type="NCBIfam" id="TIGR00254">
    <property type="entry name" value="GGDEF"/>
    <property type="match status" value="1"/>
</dbReference>
<dbReference type="Pfam" id="PF00990">
    <property type="entry name" value="GGDEF"/>
    <property type="match status" value="1"/>
</dbReference>
<dbReference type="PROSITE" id="PS50883">
    <property type="entry name" value="EAL"/>
    <property type="match status" value="1"/>
</dbReference>
<dbReference type="CDD" id="cd01949">
    <property type="entry name" value="GGDEF"/>
    <property type="match status" value="1"/>
</dbReference>
<proteinExistence type="predicted"/>
<dbReference type="InterPro" id="IPR000014">
    <property type="entry name" value="PAS"/>
</dbReference>
<dbReference type="Gene3D" id="3.30.70.270">
    <property type="match status" value="1"/>
</dbReference>
<feature type="domain" description="PAS" evidence="1">
    <location>
        <begin position="140"/>
        <end position="196"/>
    </location>
</feature>
<dbReference type="InterPro" id="IPR029787">
    <property type="entry name" value="Nucleotide_cyclase"/>
</dbReference>
<dbReference type="PROSITE" id="PS50113">
    <property type="entry name" value="PAC"/>
    <property type="match status" value="1"/>
</dbReference>
<evidence type="ECO:0000313" key="6">
    <source>
        <dbReference type="Proteomes" id="UP000029839"/>
    </source>
</evidence>
<dbReference type="Proteomes" id="UP000029839">
    <property type="component" value="Unassembled WGS sequence"/>
</dbReference>
<dbReference type="SUPFAM" id="SSF55785">
    <property type="entry name" value="PYP-like sensor domain (PAS domain)"/>
    <property type="match status" value="1"/>
</dbReference>
<reference evidence="5 6" key="1">
    <citation type="submission" date="2013-08" db="EMBL/GenBank/DDBJ databases">
        <title>Genome sequencing of Cellulomonas carbonis T26.</title>
        <authorList>
            <person name="Chen F."/>
            <person name="Li Y."/>
            <person name="Wang G."/>
        </authorList>
    </citation>
    <scope>NUCLEOTIDE SEQUENCE [LARGE SCALE GENOMIC DNA]</scope>
    <source>
        <strain evidence="5 6">T26</strain>
    </source>
</reference>
<dbReference type="InterPro" id="IPR013655">
    <property type="entry name" value="PAS_fold_3"/>
</dbReference>
<dbReference type="AlphaFoldDB" id="A0A0A0BRM5"/>
<dbReference type="CDD" id="cd01948">
    <property type="entry name" value="EAL"/>
    <property type="match status" value="1"/>
</dbReference>
<dbReference type="Pfam" id="PF08447">
    <property type="entry name" value="PAS_3"/>
    <property type="match status" value="1"/>
</dbReference>
<sequence length="692" mass="75129">MDDDDAPGTGSREVLELVGRAVLADTEPWVVLRAVRDDRDEVVDLEYVHANAAAQRAVSRGRLVGRGMLDVVPEIRHTTFPGFRQAVLDQVGYEVVTPRVQIDEAYAMNSGWTAVQVRPAGEHLVIGWRVLPDGVAETQSEARLEALLENSDEVIAVFDAAGGLMYASASRDRVLGPSDVPPTIQARLAHHVHPDDLGPLLTAWKRVHDLGERVTVEVRYRHADGRWLWVRATGANHLDDVLVRGIVINLRDVTAEHEATERLRTQALEDALTGLPNRRSVDAELARALARTEREDALVGVVLCDVDAFKTVNDAFGHPAGDALLAQVAERLRACVRPADVVGRLGGDEFVVVCEDLADAAGLETVTSRMRAALRGTYEVAGRELEMTFTIGASAGRHPATGTRLLSEADTALYDAKRAGRDRGQVFDAAVHLRHSRRVTLERDLRAALHDGGLRVHFQPKVVLGSDLAVAAEALVRWEHPQEGLLAPAAFLPVAEESALVVALDAWVFEAALTAAAAWRLDGRPTASGLPAVNVNVSGRHLTHPDLLAHLDRALEVSGIDPARVELEVTETVLLRDLDDVRAILLDVRERGVRIALDDFGTGYSSLTWLQRLPVDTVKLDRSFVGDLLSPGRSPALDILGSVTDLAHALGKQVVAEGVETRAQRDHLVALGCDFGQGYLFGRPQPASPFDR</sequence>
<keyword evidence="6" id="KW-1185">Reference proteome</keyword>
<dbReference type="InterPro" id="IPR001633">
    <property type="entry name" value="EAL_dom"/>
</dbReference>
<dbReference type="SUPFAM" id="SSF55073">
    <property type="entry name" value="Nucleotide cyclase"/>
    <property type="match status" value="1"/>
</dbReference>
<organism evidence="5 6">
    <name type="scientific">Cellulomonas carbonis T26</name>
    <dbReference type="NCBI Taxonomy" id="947969"/>
    <lineage>
        <taxon>Bacteria</taxon>
        <taxon>Bacillati</taxon>
        <taxon>Actinomycetota</taxon>
        <taxon>Actinomycetes</taxon>
        <taxon>Micrococcales</taxon>
        <taxon>Cellulomonadaceae</taxon>
        <taxon>Cellulomonas</taxon>
    </lineage>
</organism>
<dbReference type="InterPro" id="IPR001610">
    <property type="entry name" value="PAC"/>
</dbReference>
<evidence type="ECO:0000259" key="4">
    <source>
        <dbReference type="PROSITE" id="PS50887"/>
    </source>
</evidence>
<protein>
    <submittedName>
        <fullName evidence="5">Diguanylate cyclase</fullName>
    </submittedName>
</protein>
<dbReference type="InterPro" id="IPR000160">
    <property type="entry name" value="GGDEF_dom"/>
</dbReference>
<dbReference type="FunFam" id="3.30.70.270:FF:000001">
    <property type="entry name" value="Diguanylate cyclase domain protein"/>
    <property type="match status" value="1"/>
</dbReference>
<dbReference type="PROSITE" id="PS50887">
    <property type="entry name" value="GGDEF"/>
    <property type="match status" value="1"/>
</dbReference>
<feature type="domain" description="PAC" evidence="2">
    <location>
        <begin position="214"/>
        <end position="265"/>
    </location>
</feature>
<dbReference type="OrthoDB" id="23692at2"/>
<dbReference type="Gene3D" id="3.30.450.20">
    <property type="entry name" value="PAS domain"/>
    <property type="match status" value="1"/>
</dbReference>
<dbReference type="PANTHER" id="PTHR44757:SF2">
    <property type="entry name" value="BIOFILM ARCHITECTURE MAINTENANCE PROTEIN MBAA"/>
    <property type="match status" value="1"/>
</dbReference>
<dbReference type="RefSeq" id="WP_052426377.1">
    <property type="nucleotide sequence ID" value="NZ_AXCY01000079.1"/>
</dbReference>
<accession>A0A0A0BRM5</accession>
<reference evidence="5 6" key="2">
    <citation type="journal article" date="2015" name="Stand. Genomic Sci.">
        <title>Draft genome sequence of Cellulomonas carbonis T26(T) and comparative analysis of six Cellulomonas genomes.</title>
        <authorList>
            <person name="Zhuang W."/>
            <person name="Zhang S."/>
            <person name="Xia X."/>
            <person name="Wang G."/>
        </authorList>
    </citation>
    <scope>NUCLEOTIDE SEQUENCE [LARGE SCALE GENOMIC DNA]</scope>
    <source>
        <strain evidence="5 6">T26</strain>
    </source>
</reference>
<evidence type="ECO:0000259" key="3">
    <source>
        <dbReference type="PROSITE" id="PS50883"/>
    </source>
</evidence>
<dbReference type="InterPro" id="IPR043128">
    <property type="entry name" value="Rev_trsase/Diguanyl_cyclase"/>
</dbReference>
<dbReference type="InterPro" id="IPR052155">
    <property type="entry name" value="Biofilm_reg_signaling"/>
</dbReference>
<comment type="caution">
    <text evidence="5">The sequence shown here is derived from an EMBL/GenBank/DDBJ whole genome shotgun (WGS) entry which is preliminary data.</text>
</comment>
<name>A0A0A0BRM5_9CELL</name>